<evidence type="ECO:0000256" key="4">
    <source>
        <dbReference type="ARBA" id="ARBA00023136"/>
    </source>
</evidence>
<evidence type="ECO:0000256" key="1">
    <source>
        <dbReference type="ARBA" id="ARBA00004141"/>
    </source>
</evidence>
<feature type="transmembrane region" description="Helical" evidence="5">
    <location>
        <begin position="189"/>
        <end position="209"/>
    </location>
</feature>
<feature type="domain" description="MSP" evidence="6">
    <location>
        <begin position="1"/>
        <end position="130"/>
    </location>
</feature>
<evidence type="ECO:0000256" key="5">
    <source>
        <dbReference type="SAM" id="Phobius"/>
    </source>
</evidence>
<gene>
    <name evidence="7" type="ORF">QYM36_017900</name>
</gene>
<keyword evidence="8" id="KW-1185">Reference proteome</keyword>
<dbReference type="SUPFAM" id="SSF49354">
    <property type="entry name" value="PapD-like"/>
    <property type="match status" value="1"/>
</dbReference>
<evidence type="ECO:0000256" key="2">
    <source>
        <dbReference type="ARBA" id="ARBA00022692"/>
    </source>
</evidence>
<keyword evidence="3 5" id="KW-1133">Transmembrane helix</keyword>
<dbReference type="PANTHER" id="PTHR34441">
    <property type="entry name" value="MOTILE SPERM DOMAIN-CONTAINING PROTEIN 1"/>
    <property type="match status" value="1"/>
</dbReference>
<feature type="transmembrane region" description="Helical" evidence="5">
    <location>
        <begin position="158"/>
        <end position="177"/>
    </location>
</feature>
<comment type="caution">
    <text evidence="7">The sequence shown here is derived from an EMBL/GenBank/DDBJ whole genome shotgun (WGS) entry which is preliminary data.</text>
</comment>
<sequence>MNKTPVDDKLPVFVFPHILNFYLDNPKSLKQVLTIYNPYDSTILFKVLSTAPRKYAVVDPEGQIKPKSCVDIVVRHVAPSLTSCNIEDKFRIQITEFRNSTIFGKKDVPAILHKESDTGVLQADSDLGMDDFRLTKSEFVTESVTKDQRIDARSSPNYLALLVAAICVAALMLPTTGDADTQLPTYLHLTLHQKLVFAYTLGLMTMVVLNH</sequence>
<dbReference type="PROSITE" id="PS50202">
    <property type="entry name" value="MSP"/>
    <property type="match status" value="1"/>
</dbReference>
<comment type="subcellular location">
    <subcellularLocation>
        <location evidence="1">Membrane</location>
        <topology evidence="1">Multi-pass membrane protein</topology>
    </subcellularLocation>
</comment>
<name>A0AA88KRW8_ARTSF</name>
<dbReference type="Gene3D" id="2.60.40.10">
    <property type="entry name" value="Immunoglobulins"/>
    <property type="match status" value="1"/>
</dbReference>
<dbReference type="Proteomes" id="UP001187531">
    <property type="component" value="Unassembled WGS sequence"/>
</dbReference>
<dbReference type="InterPro" id="IPR013783">
    <property type="entry name" value="Ig-like_fold"/>
</dbReference>
<evidence type="ECO:0000259" key="6">
    <source>
        <dbReference type="PROSITE" id="PS50202"/>
    </source>
</evidence>
<dbReference type="AlphaFoldDB" id="A0AA88KRW8"/>
<dbReference type="EMBL" id="JAVRJZ010000078">
    <property type="protein sequence ID" value="KAK2703768.1"/>
    <property type="molecule type" value="Genomic_DNA"/>
</dbReference>
<dbReference type="InterPro" id="IPR039283">
    <property type="entry name" value="MOSPD1/3"/>
</dbReference>
<evidence type="ECO:0000313" key="8">
    <source>
        <dbReference type="Proteomes" id="UP001187531"/>
    </source>
</evidence>
<dbReference type="InterPro" id="IPR008962">
    <property type="entry name" value="PapD-like_sf"/>
</dbReference>
<dbReference type="GO" id="GO:0005737">
    <property type="term" value="C:cytoplasm"/>
    <property type="evidence" value="ECO:0007669"/>
    <property type="project" value="TreeGrafter"/>
</dbReference>
<dbReference type="Pfam" id="PF00635">
    <property type="entry name" value="Motile_Sperm"/>
    <property type="match status" value="1"/>
</dbReference>
<dbReference type="PANTHER" id="PTHR34441:SF1">
    <property type="entry name" value="MOTILE SPERM DOMAIN-CONTAINING 1"/>
    <property type="match status" value="1"/>
</dbReference>
<organism evidence="7 8">
    <name type="scientific">Artemia franciscana</name>
    <name type="common">Brine shrimp</name>
    <name type="synonym">Artemia sanfranciscana</name>
    <dbReference type="NCBI Taxonomy" id="6661"/>
    <lineage>
        <taxon>Eukaryota</taxon>
        <taxon>Metazoa</taxon>
        <taxon>Ecdysozoa</taxon>
        <taxon>Arthropoda</taxon>
        <taxon>Crustacea</taxon>
        <taxon>Branchiopoda</taxon>
        <taxon>Anostraca</taxon>
        <taxon>Artemiidae</taxon>
        <taxon>Artemia</taxon>
    </lineage>
</organism>
<evidence type="ECO:0000313" key="7">
    <source>
        <dbReference type="EMBL" id="KAK2703768.1"/>
    </source>
</evidence>
<dbReference type="GO" id="GO:0016020">
    <property type="term" value="C:membrane"/>
    <property type="evidence" value="ECO:0007669"/>
    <property type="project" value="UniProtKB-SubCell"/>
</dbReference>
<proteinExistence type="predicted"/>
<protein>
    <recommendedName>
        <fullName evidence="6">MSP domain-containing protein</fullName>
    </recommendedName>
</protein>
<dbReference type="InterPro" id="IPR000535">
    <property type="entry name" value="MSP_dom"/>
</dbReference>
<accession>A0AA88KRW8</accession>
<reference evidence="7" key="1">
    <citation type="submission" date="2023-07" db="EMBL/GenBank/DDBJ databases">
        <title>Chromosome-level genome assembly of Artemia franciscana.</title>
        <authorList>
            <person name="Jo E."/>
        </authorList>
    </citation>
    <scope>NUCLEOTIDE SEQUENCE</scope>
    <source>
        <tissue evidence="7">Whole body</tissue>
    </source>
</reference>
<keyword evidence="2 5" id="KW-0812">Transmembrane</keyword>
<keyword evidence="4 5" id="KW-0472">Membrane</keyword>
<evidence type="ECO:0000256" key="3">
    <source>
        <dbReference type="ARBA" id="ARBA00022989"/>
    </source>
</evidence>